<dbReference type="Proteomes" id="UP000249910">
    <property type="component" value="Chromosome"/>
</dbReference>
<reference evidence="1 2" key="1">
    <citation type="submission" date="2017-06" db="EMBL/GenBank/DDBJ databases">
        <title>Complete genome of Francisella halioticida.</title>
        <authorList>
            <person name="Sjodin A."/>
        </authorList>
    </citation>
    <scope>NUCLEOTIDE SEQUENCE [LARGE SCALE GENOMIC DNA]</scope>
    <source>
        <strain evidence="1 2">DSM 23729</strain>
    </source>
</reference>
<proteinExistence type="predicted"/>
<evidence type="ECO:0000313" key="1">
    <source>
        <dbReference type="EMBL" id="ASG69063.1"/>
    </source>
</evidence>
<keyword evidence="2" id="KW-1185">Reference proteome</keyword>
<protein>
    <submittedName>
        <fullName evidence="1">Pilus assembly protein</fullName>
    </submittedName>
</protein>
<accession>A0ABM6M2K1</accession>
<gene>
    <name evidence="1" type="ORF">CDV26_10400</name>
</gene>
<sequence length="108" mass="11684">MQKANEIYINSGVTVIDDPSIIAQIDAARKQLLSSSTENHSSSTGVSLNLGNTQLNTTQPLDNSPFDFFGARVLIGPMTNADITPSGIKWHCTPYGFTKDLLPSWCVV</sequence>
<organism evidence="1 2">
    <name type="scientific">Francisella halioticida</name>
    <dbReference type="NCBI Taxonomy" id="549298"/>
    <lineage>
        <taxon>Bacteria</taxon>
        <taxon>Pseudomonadati</taxon>
        <taxon>Pseudomonadota</taxon>
        <taxon>Gammaproteobacteria</taxon>
        <taxon>Thiotrichales</taxon>
        <taxon>Francisellaceae</taxon>
        <taxon>Francisella</taxon>
    </lineage>
</organism>
<dbReference type="EMBL" id="CP022132">
    <property type="protein sequence ID" value="ASG69063.1"/>
    <property type="molecule type" value="Genomic_DNA"/>
</dbReference>
<evidence type="ECO:0000313" key="2">
    <source>
        <dbReference type="Proteomes" id="UP000249910"/>
    </source>
</evidence>
<name>A0ABM6M2K1_9GAMM</name>